<dbReference type="Proteomes" id="UP000716446">
    <property type="component" value="Unassembled WGS sequence"/>
</dbReference>
<protein>
    <submittedName>
        <fullName evidence="2">Uncharacterized protein</fullName>
    </submittedName>
</protein>
<keyword evidence="3" id="KW-1185">Reference proteome</keyword>
<dbReference type="AlphaFoldDB" id="A0A9N8P5V6"/>
<name>A0A9N8P5V6_9PEZI</name>
<evidence type="ECO:0000256" key="1">
    <source>
        <dbReference type="SAM" id="MobiDB-lite"/>
    </source>
</evidence>
<dbReference type="EMBL" id="CAIJEN010000002">
    <property type="protein sequence ID" value="CAD0083591.1"/>
    <property type="molecule type" value="Genomic_DNA"/>
</dbReference>
<sequence length="170" mass="19876">CEIVATMSPYFRYNLTISSRTTMHLTPYISRRDRHSTEDKGPKSPRLRLTPVKQLDICTQIASLRVQISKRNDKIENYRSLHEEHITSIQTNITPYIRHQIEHAEAGRGIHRGSHYQMHLMMNLRIRVQSLRDMIDQWMAENASDEAKVEQLKKELGTDEDDSEDGEDDD</sequence>
<evidence type="ECO:0000313" key="3">
    <source>
        <dbReference type="Proteomes" id="UP000716446"/>
    </source>
</evidence>
<feature type="compositionally biased region" description="Basic and acidic residues" evidence="1">
    <location>
        <begin position="145"/>
        <end position="157"/>
    </location>
</feature>
<accession>A0A9N8P5V6</accession>
<organism evidence="2 3">
    <name type="scientific">Aureobasidium vineae</name>
    <dbReference type="NCBI Taxonomy" id="2773715"/>
    <lineage>
        <taxon>Eukaryota</taxon>
        <taxon>Fungi</taxon>
        <taxon>Dikarya</taxon>
        <taxon>Ascomycota</taxon>
        <taxon>Pezizomycotina</taxon>
        <taxon>Dothideomycetes</taxon>
        <taxon>Dothideomycetidae</taxon>
        <taxon>Dothideales</taxon>
        <taxon>Saccotheciaceae</taxon>
        <taxon>Aureobasidium</taxon>
    </lineage>
</organism>
<reference evidence="2" key="1">
    <citation type="submission" date="2020-06" db="EMBL/GenBank/DDBJ databases">
        <authorList>
            <person name="Onetto C."/>
        </authorList>
    </citation>
    <scope>NUCLEOTIDE SEQUENCE</scope>
</reference>
<comment type="caution">
    <text evidence="2">The sequence shown here is derived from an EMBL/GenBank/DDBJ whole genome shotgun (WGS) entry which is preliminary data.</text>
</comment>
<feature type="region of interest" description="Disordered" evidence="1">
    <location>
        <begin position="28"/>
        <end position="47"/>
    </location>
</feature>
<gene>
    <name evidence="2" type="ORF">AWRI4619_LOCUS2158</name>
</gene>
<feature type="compositionally biased region" description="Acidic residues" evidence="1">
    <location>
        <begin position="158"/>
        <end position="170"/>
    </location>
</feature>
<feature type="non-terminal residue" evidence="2">
    <location>
        <position position="170"/>
    </location>
</feature>
<evidence type="ECO:0000313" key="2">
    <source>
        <dbReference type="EMBL" id="CAD0083591.1"/>
    </source>
</evidence>
<proteinExistence type="predicted"/>
<feature type="region of interest" description="Disordered" evidence="1">
    <location>
        <begin position="142"/>
        <end position="170"/>
    </location>
</feature>